<sequence length="380" mass="41162">MPTKFSRNATRGVALAAGVGLFSSAALAENYSFSTWLEPNHPITLAAHVPWAKAVSERTGGAVNFEIYMAGALLPAKGTMQGVADGVAQGGFHTATYTPSELPLWNAIGDLSFKHPDPMVAAFAATEFGLMNPAGNSDWAKNDVIYLGSYSTPVYHFICREEVKTLADLRGKRVRMPGGAWARFGETIGTVSVNVPSSEIYTAFERGTVDCTASDVTHLTAGATLMGVTKSINTLTMGPFFAGATWIFNKDFWSELKPDQRKIIFEESARALARLQISYDELVQKNLDAAKAAGKAIIPPPADLQQSYDKFVADGIGGMADIGKRAGIQTFDKSVQELSSLMQKWEGLLAKANRKSEDELTQLLRREIYDKLDASKYGLN</sequence>
<reference evidence="4" key="1">
    <citation type="submission" date="2020-12" db="EMBL/GenBank/DDBJ databases">
        <title>Hymenobacter sp.</title>
        <authorList>
            <person name="Kim M.K."/>
        </authorList>
    </citation>
    <scope>NUCLEOTIDE SEQUENCE [LARGE SCALE GENOMIC DNA]</scope>
    <source>
        <strain evidence="4">BT325</strain>
    </source>
</reference>
<evidence type="ECO:0000256" key="1">
    <source>
        <dbReference type="ARBA" id="ARBA00022729"/>
    </source>
</evidence>
<evidence type="ECO:0000256" key="2">
    <source>
        <dbReference type="SAM" id="SignalP"/>
    </source>
</evidence>
<gene>
    <name evidence="3" type="ORF">JAO75_22255</name>
</gene>
<proteinExistence type="predicted"/>
<accession>A0ABS0Y745</accession>
<dbReference type="InterPro" id="IPR018389">
    <property type="entry name" value="DctP_fam"/>
</dbReference>
<organism evidence="3 4">
    <name type="scientific">Microvirga splendida</name>
    <dbReference type="NCBI Taxonomy" id="2795727"/>
    <lineage>
        <taxon>Bacteria</taxon>
        <taxon>Pseudomonadati</taxon>
        <taxon>Pseudomonadota</taxon>
        <taxon>Alphaproteobacteria</taxon>
        <taxon>Hyphomicrobiales</taxon>
        <taxon>Methylobacteriaceae</taxon>
        <taxon>Microvirga</taxon>
    </lineage>
</organism>
<dbReference type="CDD" id="cd13666">
    <property type="entry name" value="PBP2_TRAP_DctP_like_1"/>
    <property type="match status" value="1"/>
</dbReference>
<feature type="signal peptide" evidence="2">
    <location>
        <begin position="1"/>
        <end position="28"/>
    </location>
</feature>
<evidence type="ECO:0000313" key="4">
    <source>
        <dbReference type="Proteomes" id="UP000620670"/>
    </source>
</evidence>
<keyword evidence="1 2" id="KW-0732">Signal</keyword>
<evidence type="ECO:0000313" key="3">
    <source>
        <dbReference type="EMBL" id="MBJ6128128.1"/>
    </source>
</evidence>
<protein>
    <submittedName>
        <fullName evidence="3">C4-dicarboxylate TRAP transporter substrate-binding protein</fullName>
    </submittedName>
</protein>
<dbReference type="InterPro" id="IPR038404">
    <property type="entry name" value="TRAP_DctP_sf"/>
</dbReference>
<dbReference type="Pfam" id="PF03480">
    <property type="entry name" value="DctP"/>
    <property type="match status" value="1"/>
</dbReference>
<dbReference type="PANTHER" id="PTHR33376:SF15">
    <property type="entry name" value="BLL6794 PROTEIN"/>
    <property type="match status" value="1"/>
</dbReference>
<keyword evidence="4" id="KW-1185">Reference proteome</keyword>
<comment type="caution">
    <text evidence="3">The sequence shown here is derived from an EMBL/GenBank/DDBJ whole genome shotgun (WGS) entry which is preliminary data.</text>
</comment>
<dbReference type="SUPFAM" id="SSF53850">
    <property type="entry name" value="Periplasmic binding protein-like II"/>
    <property type="match status" value="1"/>
</dbReference>
<name>A0ABS0Y745_9HYPH</name>
<feature type="chain" id="PRO_5045992489" evidence="2">
    <location>
        <begin position="29"/>
        <end position="380"/>
    </location>
</feature>
<dbReference type="RefSeq" id="WP_199051404.1">
    <property type="nucleotide sequence ID" value="NZ_JAELXT010000040.1"/>
</dbReference>
<dbReference type="Proteomes" id="UP000620670">
    <property type="component" value="Unassembled WGS sequence"/>
</dbReference>
<dbReference type="PANTHER" id="PTHR33376">
    <property type="match status" value="1"/>
</dbReference>
<dbReference type="Gene3D" id="3.40.190.170">
    <property type="entry name" value="Bacterial extracellular solute-binding protein, family 7"/>
    <property type="match status" value="1"/>
</dbReference>
<dbReference type="EMBL" id="JAELXT010000040">
    <property type="protein sequence ID" value="MBJ6128128.1"/>
    <property type="molecule type" value="Genomic_DNA"/>
</dbReference>